<evidence type="ECO:0000313" key="2">
    <source>
        <dbReference type="EMBL" id="TBU26586.1"/>
    </source>
</evidence>
<keyword evidence="1" id="KW-1133">Transmembrane helix</keyword>
<accession>A0A4Q9MKT2</accession>
<gene>
    <name evidence="2" type="ORF">BD311DRAFT_808304</name>
</gene>
<feature type="transmembrane region" description="Helical" evidence="1">
    <location>
        <begin position="66"/>
        <end position="86"/>
    </location>
</feature>
<feature type="transmembrane region" description="Helical" evidence="1">
    <location>
        <begin position="187"/>
        <end position="214"/>
    </location>
</feature>
<dbReference type="OrthoDB" id="2757062at2759"/>
<evidence type="ECO:0000256" key="1">
    <source>
        <dbReference type="SAM" id="Phobius"/>
    </source>
</evidence>
<keyword evidence="1" id="KW-0472">Membrane</keyword>
<reference evidence="2" key="1">
    <citation type="submission" date="2019-01" db="EMBL/GenBank/DDBJ databases">
        <title>Draft genome sequences of three monokaryotic isolates of the white-rot basidiomycete fungus Dichomitus squalens.</title>
        <authorList>
            <consortium name="DOE Joint Genome Institute"/>
            <person name="Lopez S.C."/>
            <person name="Andreopoulos B."/>
            <person name="Pangilinan J."/>
            <person name="Lipzen A."/>
            <person name="Riley R."/>
            <person name="Ahrendt S."/>
            <person name="Ng V."/>
            <person name="Barry K."/>
            <person name="Daum C."/>
            <person name="Grigoriev I.V."/>
            <person name="Hilden K.S."/>
            <person name="Makela M.R."/>
            <person name="de Vries R.P."/>
        </authorList>
    </citation>
    <scope>NUCLEOTIDE SEQUENCE [LARGE SCALE GENOMIC DNA]</scope>
    <source>
        <strain evidence="2">OM18370.1</strain>
    </source>
</reference>
<keyword evidence="1" id="KW-0812">Transmembrane</keyword>
<name>A0A4Q9MKT2_9APHY</name>
<feature type="transmembrane region" description="Helical" evidence="1">
    <location>
        <begin position="239"/>
        <end position="260"/>
    </location>
</feature>
<feature type="transmembrane region" description="Helical" evidence="1">
    <location>
        <begin position="28"/>
        <end position="54"/>
    </location>
</feature>
<proteinExistence type="predicted"/>
<feature type="transmembrane region" description="Helical" evidence="1">
    <location>
        <begin position="272"/>
        <end position="301"/>
    </location>
</feature>
<feature type="transmembrane region" description="Helical" evidence="1">
    <location>
        <begin position="152"/>
        <end position="175"/>
    </location>
</feature>
<organism evidence="2">
    <name type="scientific">Dichomitus squalens</name>
    <dbReference type="NCBI Taxonomy" id="114155"/>
    <lineage>
        <taxon>Eukaryota</taxon>
        <taxon>Fungi</taxon>
        <taxon>Dikarya</taxon>
        <taxon>Basidiomycota</taxon>
        <taxon>Agaricomycotina</taxon>
        <taxon>Agaricomycetes</taxon>
        <taxon>Polyporales</taxon>
        <taxon>Polyporaceae</taxon>
        <taxon>Dichomitus</taxon>
    </lineage>
</organism>
<sequence length="373" mass="40709">MSSVTETFNVNEDALAIVQLYGMNLDVLLFSVVLSTFLFGVLTVLSGTSTYFLFRKRSQQRTVVSLLASILVLYVSTAAYWATILADAISRNQLVGDASAGILISSYSPDMAHHKAVVMRHTVIATIGLTVNMLLGDCIVWWRAYVLWRTKFVLALGVGLITITLAIGIMGAVHASNHLQPSIIMTLLYTGAIGTTFPLLSLLTNVLATALIAIKAWRHKQLLQAFLGKDGGSAEVMKVLVLLIESGAIYSAIWILVALYQVLQIKSLNNPFVIGFSFFIYGCLAPIIAIYPTFIIFLVALNRSQLEASLSLNESDSPMSTRIGPFATSTAFDVRGSYQVELPAFPDHAMVDEPKDDDWLQSLRIERGHSGIA</sequence>
<feature type="transmembrane region" description="Helical" evidence="1">
    <location>
        <begin position="118"/>
        <end position="140"/>
    </location>
</feature>
<dbReference type="EMBL" id="ML143443">
    <property type="protein sequence ID" value="TBU26586.1"/>
    <property type="molecule type" value="Genomic_DNA"/>
</dbReference>
<protein>
    <submittedName>
        <fullName evidence="2">Uncharacterized protein</fullName>
    </submittedName>
</protein>
<dbReference type="Proteomes" id="UP000292957">
    <property type="component" value="Unassembled WGS sequence"/>
</dbReference>
<dbReference type="AlphaFoldDB" id="A0A4Q9MKT2"/>